<sequence>MKPPPSTSAAERQRLWHKLDLLCRLGLGLAPIAAEVCAVLRGLVGADAAALFWLDEQGLPAGFHHEDSPASVRNLFLNEFHLFTGPGETNILALARPEGPRVGRLLSPGASYFRSNSHNLLMRPNGHHYTLDLRVEVPSPTGPVTRAVAALFRTRSPVSGFSAAEASTLERASGSLQRAFLLQNSSWPGGAYGASGHVLLDGASLRPLSADSEALQLLRSAHVRGLGLYGAGAAMLPKDLLALLGLQPGENRILPVPQGLLDMRTSPMNAIAQQNPAPTATHLLLTLQLQRPYQIDMVRRIANMPLTSLQREIAMLAGLGHARAESLALTGVSNAALKKHLGTILDVVHASDWEDLGRSLRGKL</sequence>
<evidence type="ECO:0000313" key="1">
    <source>
        <dbReference type="EMBL" id="MET4580414.1"/>
    </source>
</evidence>
<organism evidence="1 2">
    <name type="scientific">Ottowia thiooxydans</name>
    <dbReference type="NCBI Taxonomy" id="219182"/>
    <lineage>
        <taxon>Bacteria</taxon>
        <taxon>Pseudomonadati</taxon>
        <taxon>Pseudomonadota</taxon>
        <taxon>Betaproteobacteria</taxon>
        <taxon>Burkholderiales</taxon>
        <taxon>Comamonadaceae</taxon>
        <taxon>Ottowia</taxon>
    </lineage>
</organism>
<dbReference type="Proteomes" id="UP001549320">
    <property type="component" value="Unassembled WGS sequence"/>
</dbReference>
<dbReference type="EMBL" id="JBEPSH010000018">
    <property type="protein sequence ID" value="MET4580414.1"/>
    <property type="molecule type" value="Genomic_DNA"/>
</dbReference>
<proteinExistence type="predicted"/>
<comment type="caution">
    <text evidence="1">The sequence shown here is derived from an EMBL/GenBank/DDBJ whole genome shotgun (WGS) entry which is preliminary data.</text>
</comment>
<keyword evidence="2" id="KW-1185">Reference proteome</keyword>
<reference evidence="1 2" key="1">
    <citation type="submission" date="2024-06" db="EMBL/GenBank/DDBJ databases">
        <title>Sorghum-associated microbial communities from plants grown in Nebraska, USA.</title>
        <authorList>
            <person name="Schachtman D."/>
        </authorList>
    </citation>
    <scope>NUCLEOTIDE SEQUENCE [LARGE SCALE GENOMIC DNA]</scope>
    <source>
        <strain evidence="1 2">2709</strain>
    </source>
</reference>
<gene>
    <name evidence="1" type="ORF">ABIE13_005555</name>
</gene>
<evidence type="ECO:0008006" key="3">
    <source>
        <dbReference type="Google" id="ProtNLM"/>
    </source>
</evidence>
<name>A0ABV2QH97_9BURK</name>
<evidence type="ECO:0000313" key="2">
    <source>
        <dbReference type="Proteomes" id="UP001549320"/>
    </source>
</evidence>
<accession>A0ABV2QH97</accession>
<protein>
    <recommendedName>
        <fullName evidence="3">HTH luxR-type domain-containing protein</fullName>
    </recommendedName>
</protein>
<dbReference type="RefSeq" id="WP_354449333.1">
    <property type="nucleotide sequence ID" value="NZ_JBEPSH010000018.1"/>
</dbReference>